<protein>
    <recommendedName>
        <fullName evidence="2">Acyltransferase 3 domain-containing protein</fullName>
    </recommendedName>
</protein>
<dbReference type="STRING" id="1001240.GY21_15890"/>
<dbReference type="InterPro" id="IPR002656">
    <property type="entry name" value="Acyl_transf_3_dom"/>
</dbReference>
<dbReference type="GO" id="GO:0009103">
    <property type="term" value="P:lipopolysaccharide biosynthetic process"/>
    <property type="evidence" value="ECO:0007669"/>
    <property type="project" value="TreeGrafter"/>
</dbReference>
<evidence type="ECO:0000313" key="3">
    <source>
        <dbReference type="EMBL" id="KGJ72374.1"/>
    </source>
</evidence>
<dbReference type="PANTHER" id="PTHR23028:SF53">
    <property type="entry name" value="ACYL_TRANSF_3 DOMAIN-CONTAINING PROTEIN"/>
    <property type="match status" value="1"/>
</dbReference>
<name>A0A099J1R9_9MICO</name>
<evidence type="ECO:0000259" key="2">
    <source>
        <dbReference type="Pfam" id="PF01757"/>
    </source>
</evidence>
<dbReference type="PANTHER" id="PTHR23028">
    <property type="entry name" value="ACETYLTRANSFERASE"/>
    <property type="match status" value="1"/>
</dbReference>
<dbReference type="eggNOG" id="COG1835">
    <property type="taxonomic scope" value="Bacteria"/>
</dbReference>
<keyword evidence="1" id="KW-1133">Transmembrane helix</keyword>
<dbReference type="EMBL" id="JPXF01000077">
    <property type="protein sequence ID" value="KGJ72374.1"/>
    <property type="molecule type" value="Genomic_DNA"/>
</dbReference>
<keyword evidence="1" id="KW-0472">Membrane</keyword>
<feature type="non-terminal residue" evidence="3">
    <location>
        <position position="81"/>
    </location>
</feature>
<evidence type="ECO:0000313" key="4">
    <source>
        <dbReference type="Proteomes" id="UP000029864"/>
    </source>
</evidence>
<sequence length="81" mass="9233">MRFYAALIVVIMHATHMLHPGELVTRAFGMGAVGVSFFFILSGFVLTWSRKSSLPNRKFYQNRFARIFPLHFLTWIAAGAL</sequence>
<dbReference type="InterPro" id="IPR050879">
    <property type="entry name" value="Acyltransferase_3"/>
</dbReference>
<dbReference type="Proteomes" id="UP000029864">
    <property type="component" value="Unassembled WGS sequence"/>
</dbReference>
<dbReference type="Pfam" id="PF01757">
    <property type="entry name" value="Acyl_transf_3"/>
    <property type="match status" value="1"/>
</dbReference>
<gene>
    <name evidence="3" type="ORF">GY21_15890</name>
</gene>
<accession>A0A099J1R9</accession>
<comment type="caution">
    <text evidence="3">The sequence shown here is derived from an EMBL/GenBank/DDBJ whole genome shotgun (WGS) entry which is preliminary data.</text>
</comment>
<keyword evidence="1" id="KW-0812">Transmembrane</keyword>
<feature type="transmembrane region" description="Helical" evidence="1">
    <location>
        <begin position="27"/>
        <end position="48"/>
    </location>
</feature>
<proteinExistence type="predicted"/>
<organism evidence="3 4">
    <name type="scientific">Cryobacterium roopkundense</name>
    <dbReference type="NCBI Taxonomy" id="1001240"/>
    <lineage>
        <taxon>Bacteria</taxon>
        <taxon>Bacillati</taxon>
        <taxon>Actinomycetota</taxon>
        <taxon>Actinomycetes</taxon>
        <taxon>Micrococcales</taxon>
        <taxon>Microbacteriaceae</taxon>
        <taxon>Cryobacterium</taxon>
    </lineage>
</organism>
<evidence type="ECO:0000256" key="1">
    <source>
        <dbReference type="SAM" id="Phobius"/>
    </source>
</evidence>
<dbReference type="GO" id="GO:0016020">
    <property type="term" value="C:membrane"/>
    <property type="evidence" value="ECO:0007669"/>
    <property type="project" value="TreeGrafter"/>
</dbReference>
<keyword evidence="4" id="KW-1185">Reference proteome</keyword>
<reference evidence="3 4" key="1">
    <citation type="submission" date="2014-08" db="EMBL/GenBank/DDBJ databases">
        <authorList>
            <person name="Sisinthy S."/>
        </authorList>
    </citation>
    <scope>NUCLEOTIDE SEQUENCE [LARGE SCALE GENOMIC DNA]</scope>
    <source>
        <strain evidence="3 4">RuG17</strain>
    </source>
</reference>
<feature type="domain" description="Acyltransferase 3" evidence="2">
    <location>
        <begin position="1"/>
        <end position="77"/>
    </location>
</feature>
<dbReference type="GO" id="GO:0016747">
    <property type="term" value="F:acyltransferase activity, transferring groups other than amino-acyl groups"/>
    <property type="evidence" value="ECO:0007669"/>
    <property type="project" value="InterPro"/>
</dbReference>
<dbReference type="AlphaFoldDB" id="A0A099J1R9"/>